<sequence>PHIPAYAQRRLSRVAIDISNENESNHLENSLFGDPHDELPLYTLPHHSRRVSLATMEAIPEDRNTDAIDSALS</sequence>
<evidence type="ECO:0000313" key="1">
    <source>
        <dbReference type="EMBL" id="CAF4782013.1"/>
    </source>
</evidence>
<name>A0A821NCE4_9BILA</name>
<gene>
    <name evidence="1" type="ORF">OVN521_LOCUS51210</name>
</gene>
<accession>A0A821NCE4</accession>
<proteinExistence type="predicted"/>
<feature type="non-terminal residue" evidence="1">
    <location>
        <position position="73"/>
    </location>
</feature>
<dbReference type="Proteomes" id="UP000663866">
    <property type="component" value="Unassembled WGS sequence"/>
</dbReference>
<evidence type="ECO:0000313" key="2">
    <source>
        <dbReference type="Proteomes" id="UP000663866"/>
    </source>
</evidence>
<keyword evidence="2" id="KW-1185">Reference proteome</keyword>
<reference evidence="1" key="1">
    <citation type="submission" date="2021-02" db="EMBL/GenBank/DDBJ databases">
        <authorList>
            <person name="Nowell W R."/>
        </authorList>
    </citation>
    <scope>NUCLEOTIDE SEQUENCE</scope>
</reference>
<comment type="caution">
    <text evidence="1">The sequence shown here is derived from an EMBL/GenBank/DDBJ whole genome shotgun (WGS) entry which is preliminary data.</text>
</comment>
<protein>
    <submittedName>
        <fullName evidence="1">Uncharacterized protein</fullName>
    </submittedName>
</protein>
<dbReference type="AlphaFoldDB" id="A0A821NCE4"/>
<dbReference type="EMBL" id="CAJOBG010121973">
    <property type="protein sequence ID" value="CAF4782013.1"/>
    <property type="molecule type" value="Genomic_DNA"/>
</dbReference>
<feature type="non-terminal residue" evidence="1">
    <location>
        <position position="1"/>
    </location>
</feature>
<organism evidence="1 2">
    <name type="scientific">Rotaria magnacalcarata</name>
    <dbReference type="NCBI Taxonomy" id="392030"/>
    <lineage>
        <taxon>Eukaryota</taxon>
        <taxon>Metazoa</taxon>
        <taxon>Spiralia</taxon>
        <taxon>Gnathifera</taxon>
        <taxon>Rotifera</taxon>
        <taxon>Eurotatoria</taxon>
        <taxon>Bdelloidea</taxon>
        <taxon>Philodinida</taxon>
        <taxon>Philodinidae</taxon>
        <taxon>Rotaria</taxon>
    </lineage>
</organism>